<keyword evidence="2" id="KW-1185">Reference proteome</keyword>
<reference evidence="1" key="1">
    <citation type="submission" date="2024-05" db="EMBL/GenBank/DDBJ databases">
        <title>Alkalihalobacillus sp. strain MEB203 novel alkaliphilic bacterium from Lonar Lake, India.</title>
        <authorList>
            <person name="Joshi A."/>
            <person name="Thite S."/>
            <person name="Mengade P."/>
        </authorList>
    </citation>
    <scope>NUCLEOTIDE SEQUENCE</scope>
    <source>
        <strain evidence="1">MEB 203</strain>
    </source>
</reference>
<evidence type="ECO:0000313" key="2">
    <source>
        <dbReference type="Proteomes" id="UP001148125"/>
    </source>
</evidence>
<protein>
    <submittedName>
        <fullName evidence="1">Uncharacterized protein</fullName>
    </submittedName>
</protein>
<gene>
    <name evidence="1" type="ORF">N7Z68_09825</name>
</gene>
<proteinExistence type="predicted"/>
<name>A0ABT5VEV9_9BACI</name>
<organism evidence="1 2">
    <name type="scientific">Alkalihalobacterium chitinilyticum</name>
    <dbReference type="NCBI Taxonomy" id="2980103"/>
    <lineage>
        <taxon>Bacteria</taxon>
        <taxon>Bacillati</taxon>
        <taxon>Bacillota</taxon>
        <taxon>Bacilli</taxon>
        <taxon>Bacillales</taxon>
        <taxon>Bacillaceae</taxon>
        <taxon>Alkalihalobacterium</taxon>
    </lineage>
</organism>
<dbReference type="EMBL" id="JAOTPO010000005">
    <property type="protein sequence ID" value="MDE5413686.1"/>
    <property type="molecule type" value="Genomic_DNA"/>
</dbReference>
<sequence>MSFHPYIAPFPTKRRIPNQSLGLYAIPWHPFNPHKVELPKFHQQNHTIQHCYQQCLAFGFQPGMIGWTQCLHGCQSLLGSLLADPQFVEDMLDME</sequence>
<dbReference type="Proteomes" id="UP001148125">
    <property type="component" value="Unassembled WGS sequence"/>
</dbReference>
<evidence type="ECO:0000313" key="1">
    <source>
        <dbReference type="EMBL" id="MDE5413686.1"/>
    </source>
</evidence>
<dbReference type="RefSeq" id="WP_275118300.1">
    <property type="nucleotide sequence ID" value="NZ_JAOTPO010000005.1"/>
</dbReference>
<accession>A0ABT5VEV9</accession>
<comment type="caution">
    <text evidence="1">The sequence shown here is derived from an EMBL/GenBank/DDBJ whole genome shotgun (WGS) entry which is preliminary data.</text>
</comment>